<dbReference type="Pfam" id="PF25387">
    <property type="entry name" value="ADGRF3_N"/>
    <property type="match status" value="1"/>
</dbReference>
<keyword evidence="6" id="KW-1015">Disulfide bond</keyword>
<dbReference type="InterPro" id="IPR057400">
    <property type="entry name" value="ADGRF3/5_N"/>
</dbReference>
<evidence type="ECO:0000256" key="5">
    <source>
        <dbReference type="ARBA" id="ARBA00023136"/>
    </source>
</evidence>
<dbReference type="PANTHER" id="PTHR45813:SF4">
    <property type="entry name" value="ADHESION G PROTEIN-COUPLED RECEPTOR F5"/>
    <property type="match status" value="1"/>
</dbReference>
<dbReference type="GO" id="GO:0007189">
    <property type="term" value="P:adenylate cyclase-activating G protein-coupled receptor signaling pathway"/>
    <property type="evidence" value="ECO:0007669"/>
    <property type="project" value="TreeGrafter"/>
</dbReference>
<reference evidence="13" key="1">
    <citation type="submission" date="2021-02" db="EMBL/GenBank/DDBJ databases">
        <title>Comparative genomics reveals that relaxation of natural selection precedes convergent phenotypic evolution of cavefish.</title>
        <authorList>
            <person name="Peng Z."/>
        </authorList>
    </citation>
    <scope>NUCLEOTIDE SEQUENCE</scope>
    <source>
        <tissue evidence="13">Muscle</tissue>
    </source>
</reference>
<evidence type="ECO:0000259" key="11">
    <source>
        <dbReference type="PROSITE" id="PS50261"/>
    </source>
</evidence>
<keyword evidence="7" id="KW-0325">Glycoprotein</keyword>
<proteinExistence type="inferred from homology"/>
<feature type="region of interest" description="Disordered" evidence="8">
    <location>
        <begin position="1"/>
        <end position="45"/>
    </location>
</feature>
<dbReference type="GO" id="GO:0007166">
    <property type="term" value="P:cell surface receptor signaling pathway"/>
    <property type="evidence" value="ECO:0007669"/>
    <property type="project" value="InterPro"/>
</dbReference>
<evidence type="ECO:0000256" key="9">
    <source>
        <dbReference type="SAM" id="Phobius"/>
    </source>
</evidence>
<feature type="transmembrane region" description="Helical" evidence="9">
    <location>
        <begin position="982"/>
        <end position="1006"/>
    </location>
</feature>
<comment type="subcellular location">
    <subcellularLocation>
        <location evidence="1">Membrane</location>
        <topology evidence="1">Multi-pass membrane protein</topology>
    </subcellularLocation>
</comment>
<dbReference type="Pfam" id="PF00002">
    <property type="entry name" value="7tm_2"/>
    <property type="match status" value="1"/>
</dbReference>
<evidence type="ECO:0000313" key="13">
    <source>
        <dbReference type="EMBL" id="KAI7799462.1"/>
    </source>
</evidence>
<dbReference type="Gene3D" id="1.20.1070.10">
    <property type="entry name" value="Rhodopsin 7-helix transmembrane proteins"/>
    <property type="match status" value="1"/>
</dbReference>
<feature type="transmembrane region" description="Helical" evidence="9">
    <location>
        <begin position="824"/>
        <end position="843"/>
    </location>
</feature>
<feature type="compositionally biased region" description="Basic and acidic residues" evidence="8">
    <location>
        <begin position="31"/>
        <end position="43"/>
    </location>
</feature>
<dbReference type="InterPro" id="IPR000203">
    <property type="entry name" value="GPS"/>
</dbReference>
<feature type="domain" description="GAIN-B" evidence="10">
    <location>
        <begin position="666"/>
        <end position="818"/>
    </location>
</feature>
<feature type="transmembrane region" description="Helical" evidence="9">
    <location>
        <begin position="864"/>
        <end position="885"/>
    </location>
</feature>
<dbReference type="PANTHER" id="PTHR45813">
    <property type="entry name" value="IG-LIKE DOMAIN-CONTAINING PROTEIN"/>
    <property type="match status" value="1"/>
</dbReference>
<dbReference type="InterPro" id="IPR013783">
    <property type="entry name" value="Ig-like_fold"/>
</dbReference>
<dbReference type="Pfam" id="PF01825">
    <property type="entry name" value="GPS"/>
    <property type="match status" value="1"/>
</dbReference>
<dbReference type="PROSITE" id="PS50835">
    <property type="entry name" value="IG_LIKE"/>
    <property type="match status" value="1"/>
</dbReference>
<dbReference type="Gene3D" id="2.60.40.10">
    <property type="entry name" value="Immunoglobulins"/>
    <property type="match status" value="1"/>
</dbReference>
<dbReference type="PROSITE" id="PS50261">
    <property type="entry name" value="G_PROTEIN_RECEP_F2_4"/>
    <property type="match status" value="1"/>
</dbReference>
<dbReference type="GO" id="GO:0005886">
    <property type="term" value="C:plasma membrane"/>
    <property type="evidence" value="ECO:0007669"/>
    <property type="project" value="UniProtKB-SubCell"/>
</dbReference>
<feature type="compositionally biased region" description="Basic and acidic residues" evidence="8">
    <location>
        <begin position="1"/>
        <end position="10"/>
    </location>
</feature>
<feature type="domain" description="G-protein coupled receptors family 2 profile 2" evidence="11">
    <location>
        <begin position="822"/>
        <end position="1080"/>
    </location>
</feature>
<keyword evidence="4 9" id="KW-1133">Transmembrane helix</keyword>
<dbReference type="InterPro" id="IPR046338">
    <property type="entry name" value="GAIN_dom_sf"/>
</dbReference>
<evidence type="ECO:0000259" key="12">
    <source>
        <dbReference type="PROSITE" id="PS50835"/>
    </source>
</evidence>
<dbReference type="PROSITE" id="PS50221">
    <property type="entry name" value="GAIN_B"/>
    <property type="match status" value="1"/>
</dbReference>
<evidence type="ECO:0000256" key="6">
    <source>
        <dbReference type="ARBA" id="ARBA00023157"/>
    </source>
</evidence>
<dbReference type="InterPro" id="IPR000832">
    <property type="entry name" value="GPCR_2_secretin-like"/>
</dbReference>
<comment type="similarity">
    <text evidence="2">Belongs to the G-protein coupled receptor 2 family. Adhesion G-protein coupled receptor (ADGR) subfamily.</text>
</comment>
<comment type="caution">
    <text evidence="13">The sequence shown here is derived from an EMBL/GenBank/DDBJ whole genome shotgun (WGS) entry which is preliminary data.</text>
</comment>
<dbReference type="CDD" id="cd15932">
    <property type="entry name" value="7tmB2_GPR116-like_Adhesion_VI"/>
    <property type="match status" value="1"/>
</dbReference>
<feature type="transmembrane region" description="Helical" evidence="9">
    <location>
        <begin position="1057"/>
        <end position="1079"/>
    </location>
</feature>
<keyword evidence="14" id="KW-1185">Reference proteome</keyword>
<protein>
    <recommendedName>
        <fullName evidence="15">Adhesion G protein-coupled receptor F5</fullName>
    </recommendedName>
</protein>
<evidence type="ECO:0000256" key="3">
    <source>
        <dbReference type="ARBA" id="ARBA00022692"/>
    </source>
</evidence>
<dbReference type="InterPro" id="IPR057244">
    <property type="entry name" value="GAIN_B"/>
</dbReference>
<feature type="transmembrane region" description="Helical" evidence="9">
    <location>
        <begin position="938"/>
        <end position="962"/>
    </location>
</feature>
<dbReference type="Gene3D" id="2.60.220.50">
    <property type="match status" value="1"/>
</dbReference>
<dbReference type="GO" id="GO:0004930">
    <property type="term" value="F:G protein-coupled receptor activity"/>
    <property type="evidence" value="ECO:0007669"/>
    <property type="project" value="InterPro"/>
</dbReference>
<gene>
    <name evidence="13" type="ORF">IRJ41_003727</name>
</gene>
<dbReference type="InterPro" id="IPR017981">
    <property type="entry name" value="GPCR_2-like_7TM"/>
</dbReference>
<dbReference type="AlphaFoldDB" id="A0A9W7TNV4"/>
<keyword evidence="3 9" id="KW-0812">Transmembrane</keyword>
<dbReference type="Proteomes" id="UP001059041">
    <property type="component" value="Linkage Group LG15"/>
</dbReference>
<evidence type="ECO:0000259" key="10">
    <source>
        <dbReference type="PROSITE" id="PS50221"/>
    </source>
</evidence>
<dbReference type="Pfam" id="PF07679">
    <property type="entry name" value="I-set"/>
    <property type="match status" value="1"/>
</dbReference>
<evidence type="ECO:0000256" key="1">
    <source>
        <dbReference type="ARBA" id="ARBA00004141"/>
    </source>
</evidence>
<feature type="transmembrane region" description="Helical" evidence="9">
    <location>
        <begin position="905"/>
        <end position="926"/>
    </location>
</feature>
<evidence type="ECO:0000256" key="2">
    <source>
        <dbReference type="ARBA" id="ARBA00007343"/>
    </source>
</evidence>
<dbReference type="InterPro" id="IPR013098">
    <property type="entry name" value="Ig_I-set"/>
</dbReference>
<evidence type="ECO:0000313" key="14">
    <source>
        <dbReference type="Proteomes" id="UP001059041"/>
    </source>
</evidence>
<evidence type="ECO:0000256" key="4">
    <source>
        <dbReference type="ARBA" id="ARBA00022989"/>
    </source>
</evidence>
<feature type="transmembrane region" description="Helical" evidence="9">
    <location>
        <begin position="1027"/>
        <end position="1051"/>
    </location>
</feature>
<dbReference type="PRINTS" id="PR00249">
    <property type="entry name" value="GPCRSECRETIN"/>
</dbReference>
<evidence type="ECO:0000256" key="8">
    <source>
        <dbReference type="SAM" id="MobiDB-lite"/>
    </source>
</evidence>
<dbReference type="InterPro" id="IPR007110">
    <property type="entry name" value="Ig-like_dom"/>
</dbReference>
<organism evidence="13 14">
    <name type="scientific">Triplophysa rosa</name>
    <name type="common">Cave loach</name>
    <dbReference type="NCBI Taxonomy" id="992332"/>
    <lineage>
        <taxon>Eukaryota</taxon>
        <taxon>Metazoa</taxon>
        <taxon>Chordata</taxon>
        <taxon>Craniata</taxon>
        <taxon>Vertebrata</taxon>
        <taxon>Euteleostomi</taxon>
        <taxon>Actinopterygii</taxon>
        <taxon>Neopterygii</taxon>
        <taxon>Teleostei</taxon>
        <taxon>Ostariophysi</taxon>
        <taxon>Cypriniformes</taxon>
        <taxon>Nemacheilidae</taxon>
        <taxon>Triplophysa</taxon>
    </lineage>
</organism>
<evidence type="ECO:0000256" key="7">
    <source>
        <dbReference type="ARBA" id="ARBA00023180"/>
    </source>
</evidence>
<dbReference type="FunFam" id="1.20.1070.10:FF:000058">
    <property type="entry name" value="Adhesion G protein-coupled receptor F5"/>
    <property type="match status" value="1"/>
</dbReference>
<dbReference type="SMART" id="SM00303">
    <property type="entry name" value="GPS"/>
    <property type="match status" value="1"/>
</dbReference>
<dbReference type="InterPro" id="IPR036179">
    <property type="entry name" value="Ig-like_dom_sf"/>
</dbReference>
<dbReference type="EMBL" id="JAFHDT010000015">
    <property type="protein sequence ID" value="KAI7799462.1"/>
    <property type="molecule type" value="Genomic_DNA"/>
</dbReference>
<dbReference type="SUPFAM" id="SSF48726">
    <property type="entry name" value="Immunoglobulin"/>
    <property type="match status" value="1"/>
</dbReference>
<sequence>MRSEPTEGKRPAAGGSVSTSRVRRVAVDASRGTRREEQVKAEAKGTMALESKTRSQWKKFSYTDEAQHHIRQKREDSYTEYLAEIEINASSISVIDYIKSYLKSVQNNFTIGNVTIFDTRFTTVCNLVDTGYKCTCEDQYFWPCNMCRKHGSCSTNNDTCSCINAYVDRQHCQLVGEMEDMTACMHVVSDTTTAVSTSTATSSTSAAPLTPVYDKVISLSLKMNEMFDTSLTKPDDANYIKKTGIIQKAIEQGYEKLPNYKKGSAKIFRFRSGSVIADYTINATNNNLDLSSANAQVSKTLFNAGILVAQNAFEESVEKMLATKANYYPHQSMELRCTRPESAQGTMKWRVNDKDPAENKAKYSITDDSSTLTVKDVSESDNGRYSCIIESGTIPYVQWQNVVIQLRPNIIVDKTEIKLQCADQTVSLRCCAESYPIEWHPIPSNDAVDSEPGCIKLQHKILSTSCGTSESFTCRLKNMKELETFDYYDTSTKVQTVREFDCQNETLGVGKIDDIVKGLCEKGLEGHITYKCQTINSKNDWISIQRECVVEAIKDLEKKAEVLVVEQIPAFLANLSNTAENYTTEITQSAATVQTIVEMLVKVADISQTVTIDIHVMEDFLQTVDIIVSDNTLTAWQNITKDDTTAKTSTDLLQAIENISDRLSGDNFTINESSIQLKRATIENTFIETSRLPNSTTQVVIPNVVKPTLITVIFFTKLDQILPTRNTSNNDNRTSQNHINGDVVVVKVNETINNISFAFDITNTSLGNPQCVFWNFSLDRWDSTGCKVKISGNEQNKVTCDCNHTTSFSILMSPFGNVHPILDYITYIGVAISIACLILCLIIETIVWKSVTRNNTSHMRHVSLVNIAVSLLIADIWFIIGAAILNPGKPTPVNPCSAAVFFMHFFYLALFFWMFISALLLLYRTVMVFSQMSRTKMMVIAFTVGYGAPLLIAVITVASTAGAGRYIWTRDACWLNWNESKALLAFVVPALTIVAFNIMVVVVVVYKMLRRGSGATPQPDQKHVLVVIVRCVAILTPIFGLTWGFGIGTMVSPNVGVHVVFTILNSFQGFFVLVFGTLLDSKVREALAGKLSLMNLSSTPTRSTNVGISSSSGLGFFERLRRRNVYNMSNPSAARSANSTGASETLNP</sequence>
<evidence type="ECO:0008006" key="15">
    <source>
        <dbReference type="Google" id="ProtNLM"/>
    </source>
</evidence>
<feature type="domain" description="Ig-like" evidence="12">
    <location>
        <begin position="315"/>
        <end position="392"/>
    </location>
</feature>
<dbReference type="InterPro" id="IPR051587">
    <property type="entry name" value="Adhesion_GPCR"/>
</dbReference>
<name>A0A9W7TNV4_TRIRA</name>
<accession>A0A9W7TNV4</accession>
<keyword evidence="5 9" id="KW-0472">Membrane</keyword>